<proteinExistence type="predicted"/>
<comment type="caution">
    <text evidence="1">The sequence shown here is derived from an EMBL/GenBank/DDBJ whole genome shotgun (WGS) entry which is preliminary data.</text>
</comment>
<dbReference type="Proteomes" id="UP000032515">
    <property type="component" value="Unassembled WGS sequence"/>
</dbReference>
<reference evidence="1 2" key="1">
    <citation type="submission" date="2014-11" db="EMBL/GenBank/DDBJ databases">
        <title>Genomics and ecophysiology of heterotrophic nitrogen fixing bacteria isolated from estuarine surface water.</title>
        <authorList>
            <person name="Bentzon-Tilia M."/>
            <person name="Severin I."/>
            <person name="Hansen L.H."/>
            <person name="Riemann L."/>
        </authorList>
    </citation>
    <scope>NUCLEOTIDE SEQUENCE [LARGE SCALE GENOMIC DNA]</scope>
    <source>
        <strain evidence="1 2">BAL398</strain>
    </source>
</reference>
<dbReference type="AlphaFoldDB" id="A0A0D7F374"/>
<name>A0A0D7F374_RHOPL</name>
<gene>
    <name evidence="1" type="ORF">OO17_03850</name>
</gene>
<evidence type="ECO:0000313" key="1">
    <source>
        <dbReference type="EMBL" id="KIZ47514.1"/>
    </source>
</evidence>
<evidence type="ECO:0000313" key="2">
    <source>
        <dbReference type="Proteomes" id="UP000032515"/>
    </source>
</evidence>
<accession>A0A0D7F374</accession>
<protein>
    <submittedName>
        <fullName evidence="1">Uncharacterized protein</fullName>
    </submittedName>
</protein>
<dbReference type="PATRIC" id="fig|1076.23.peg.6319"/>
<dbReference type="EMBL" id="JXXE01000071">
    <property type="protein sequence ID" value="KIZ47514.1"/>
    <property type="molecule type" value="Genomic_DNA"/>
</dbReference>
<organism evidence="1 2">
    <name type="scientific">Rhodopseudomonas palustris</name>
    <dbReference type="NCBI Taxonomy" id="1076"/>
    <lineage>
        <taxon>Bacteria</taxon>
        <taxon>Pseudomonadati</taxon>
        <taxon>Pseudomonadota</taxon>
        <taxon>Alphaproteobacteria</taxon>
        <taxon>Hyphomicrobiales</taxon>
        <taxon>Nitrobacteraceae</taxon>
        <taxon>Rhodopseudomonas</taxon>
    </lineage>
</organism>
<sequence>MKRQRFTAHRPPGWARRMAGISASRMHRLRPGDIAAKDQLRRCTRIGNFAPAAEVRLPGQTKMPRGYR</sequence>